<keyword evidence="2" id="KW-1185">Reference proteome</keyword>
<dbReference type="Proteomes" id="UP001152888">
    <property type="component" value="Unassembled WGS sequence"/>
</dbReference>
<dbReference type="AlphaFoldDB" id="A0A9P0LIA7"/>
<organism evidence="1 2">
    <name type="scientific">Acanthoscelides obtectus</name>
    <name type="common">Bean weevil</name>
    <name type="synonym">Bruchus obtectus</name>
    <dbReference type="NCBI Taxonomy" id="200917"/>
    <lineage>
        <taxon>Eukaryota</taxon>
        <taxon>Metazoa</taxon>
        <taxon>Ecdysozoa</taxon>
        <taxon>Arthropoda</taxon>
        <taxon>Hexapoda</taxon>
        <taxon>Insecta</taxon>
        <taxon>Pterygota</taxon>
        <taxon>Neoptera</taxon>
        <taxon>Endopterygota</taxon>
        <taxon>Coleoptera</taxon>
        <taxon>Polyphaga</taxon>
        <taxon>Cucujiformia</taxon>
        <taxon>Chrysomeloidea</taxon>
        <taxon>Chrysomelidae</taxon>
        <taxon>Bruchinae</taxon>
        <taxon>Bruchini</taxon>
        <taxon>Acanthoscelides</taxon>
    </lineage>
</organism>
<dbReference type="EMBL" id="CAKOFQ010007221">
    <property type="protein sequence ID" value="CAH1995230.1"/>
    <property type="molecule type" value="Genomic_DNA"/>
</dbReference>
<name>A0A9P0LIA7_ACAOB</name>
<dbReference type="OrthoDB" id="6777438at2759"/>
<accession>A0A9P0LIA7</accession>
<gene>
    <name evidence="1" type="ORF">ACAOBT_LOCUS22485</name>
</gene>
<proteinExistence type="predicted"/>
<comment type="caution">
    <text evidence="1">The sequence shown here is derived from an EMBL/GenBank/DDBJ whole genome shotgun (WGS) entry which is preliminary data.</text>
</comment>
<evidence type="ECO:0000313" key="2">
    <source>
        <dbReference type="Proteomes" id="UP001152888"/>
    </source>
</evidence>
<protein>
    <submittedName>
        <fullName evidence="1">Uncharacterized protein</fullName>
    </submittedName>
</protein>
<evidence type="ECO:0000313" key="1">
    <source>
        <dbReference type="EMBL" id="CAH1995230.1"/>
    </source>
</evidence>
<reference evidence="1" key="1">
    <citation type="submission" date="2022-03" db="EMBL/GenBank/DDBJ databases">
        <authorList>
            <person name="Sayadi A."/>
        </authorList>
    </citation>
    <scope>NUCLEOTIDE SEQUENCE</scope>
</reference>
<sequence length="181" mass="20618">MEVIKLQCDTILKDRYYHYNICILTCLSIVAAPDVTTILFAADPCDIELAAAATAETAEDDDADVVADEDDVITLLDDEAADTVEAVMSVVKDLGVYLDFKLTFTDHYQYIIDKANSIVRLILRTSRHLSDLNCMDKLFSSLVRSLFEYGSTIWNPYYEMYKKRIDAKPYKTSFYGIYNIE</sequence>